<evidence type="ECO:0000256" key="1">
    <source>
        <dbReference type="SAM" id="MobiDB-lite"/>
    </source>
</evidence>
<dbReference type="Proteomes" id="UP000235145">
    <property type="component" value="Unassembled WGS sequence"/>
</dbReference>
<dbReference type="PANTHER" id="PTHR47471">
    <property type="entry name" value="GYF DOMAIN-CONTAINING PROTEIN"/>
    <property type="match status" value="1"/>
</dbReference>
<proteinExistence type="predicted"/>
<reference evidence="2 3" key="1">
    <citation type="journal article" date="2017" name="Nat. Commun.">
        <title>Genome assembly with in vitro proximity ligation data and whole-genome triplication in lettuce.</title>
        <authorList>
            <person name="Reyes-Chin-Wo S."/>
            <person name="Wang Z."/>
            <person name="Yang X."/>
            <person name="Kozik A."/>
            <person name="Arikit S."/>
            <person name="Song C."/>
            <person name="Xia L."/>
            <person name="Froenicke L."/>
            <person name="Lavelle D.O."/>
            <person name="Truco M.J."/>
            <person name="Xia R."/>
            <person name="Zhu S."/>
            <person name="Xu C."/>
            <person name="Xu H."/>
            <person name="Xu X."/>
            <person name="Cox K."/>
            <person name="Korf I."/>
            <person name="Meyers B.C."/>
            <person name="Michelmore R.W."/>
        </authorList>
    </citation>
    <scope>NUCLEOTIDE SEQUENCE [LARGE SCALE GENOMIC DNA]</scope>
    <source>
        <strain evidence="3">cv. Salinas</strain>
        <tissue evidence="2">Seedlings</tissue>
    </source>
</reference>
<comment type="caution">
    <text evidence="2">The sequence shown here is derived from an EMBL/GenBank/DDBJ whole genome shotgun (WGS) entry which is preliminary data.</text>
</comment>
<keyword evidence="3" id="KW-1185">Reference proteome</keyword>
<dbReference type="PANTHER" id="PTHR47471:SF1">
    <property type="entry name" value="PROTEIN ESSENTIAL FOR POTEXVIRUS ACCUMULATION 1"/>
    <property type="match status" value="1"/>
</dbReference>
<protein>
    <submittedName>
        <fullName evidence="2">Uncharacterized protein</fullName>
    </submittedName>
</protein>
<accession>A0A9R1XKG7</accession>
<gene>
    <name evidence="2" type="ORF">LSAT_V11C300153770</name>
</gene>
<evidence type="ECO:0000313" key="2">
    <source>
        <dbReference type="EMBL" id="KAJ0216114.1"/>
    </source>
</evidence>
<dbReference type="EMBL" id="NBSK02000003">
    <property type="protein sequence ID" value="KAJ0216114.1"/>
    <property type="molecule type" value="Genomic_DNA"/>
</dbReference>
<dbReference type="AlphaFoldDB" id="A0A9R1XKG7"/>
<evidence type="ECO:0000313" key="3">
    <source>
        <dbReference type="Proteomes" id="UP000235145"/>
    </source>
</evidence>
<organism evidence="2 3">
    <name type="scientific">Lactuca sativa</name>
    <name type="common">Garden lettuce</name>
    <dbReference type="NCBI Taxonomy" id="4236"/>
    <lineage>
        <taxon>Eukaryota</taxon>
        <taxon>Viridiplantae</taxon>
        <taxon>Streptophyta</taxon>
        <taxon>Embryophyta</taxon>
        <taxon>Tracheophyta</taxon>
        <taxon>Spermatophyta</taxon>
        <taxon>Magnoliopsida</taxon>
        <taxon>eudicotyledons</taxon>
        <taxon>Gunneridae</taxon>
        <taxon>Pentapetalae</taxon>
        <taxon>asterids</taxon>
        <taxon>campanulids</taxon>
        <taxon>Asterales</taxon>
        <taxon>Asteraceae</taxon>
        <taxon>Cichorioideae</taxon>
        <taxon>Cichorieae</taxon>
        <taxon>Lactucinae</taxon>
        <taxon>Lactuca</taxon>
    </lineage>
</organism>
<sequence>MEVADFPQLANQGSWLKNTPGKGATMSRQKSGSGKVVEASFSSSPSLKGKRDVMAKHSEAMDFRDWCKNEWKRVSASTKISYYT</sequence>
<feature type="region of interest" description="Disordered" evidence="1">
    <location>
        <begin position="1"/>
        <end position="50"/>
    </location>
</feature>
<name>A0A9R1XKG7_LACSA</name>